<dbReference type="GO" id="GO:0046872">
    <property type="term" value="F:metal ion binding"/>
    <property type="evidence" value="ECO:0007669"/>
    <property type="project" value="UniProtKB-KW"/>
</dbReference>
<comment type="catalytic activity">
    <reaction evidence="8 9">
        <text>[[Fe-S] cluster scaffold protein carrying a second [4Fe-4S](2+) cluster] + N(6)-octanoyl-L-lysyl-[protein] + 2 oxidized [2Fe-2S]-[ferredoxin] + 2 S-adenosyl-L-methionine + 4 H(+) = [[Fe-S] cluster scaffold protein] + N(6)-[(R)-dihydrolipoyl]-L-lysyl-[protein] + 4 Fe(3+) + 2 hydrogen sulfide + 2 5'-deoxyadenosine + 2 L-methionine + 2 reduced [2Fe-2S]-[ferredoxin]</text>
        <dbReference type="Rhea" id="RHEA:16585"/>
        <dbReference type="Rhea" id="RHEA-COMP:9928"/>
        <dbReference type="Rhea" id="RHEA-COMP:10000"/>
        <dbReference type="Rhea" id="RHEA-COMP:10001"/>
        <dbReference type="Rhea" id="RHEA-COMP:10475"/>
        <dbReference type="Rhea" id="RHEA-COMP:14568"/>
        <dbReference type="Rhea" id="RHEA-COMP:14569"/>
        <dbReference type="ChEBI" id="CHEBI:15378"/>
        <dbReference type="ChEBI" id="CHEBI:17319"/>
        <dbReference type="ChEBI" id="CHEBI:29034"/>
        <dbReference type="ChEBI" id="CHEBI:29919"/>
        <dbReference type="ChEBI" id="CHEBI:33722"/>
        <dbReference type="ChEBI" id="CHEBI:33737"/>
        <dbReference type="ChEBI" id="CHEBI:33738"/>
        <dbReference type="ChEBI" id="CHEBI:57844"/>
        <dbReference type="ChEBI" id="CHEBI:59789"/>
        <dbReference type="ChEBI" id="CHEBI:78809"/>
        <dbReference type="ChEBI" id="CHEBI:83100"/>
        <dbReference type="EC" id="2.8.1.8"/>
    </reaction>
</comment>
<dbReference type="Proteomes" id="UP000030856">
    <property type="component" value="Unassembled WGS sequence"/>
</dbReference>
<feature type="binding site" evidence="9">
    <location>
        <position position="103"/>
    </location>
    <ligand>
        <name>[4Fe-4S] cluster</name>
        <dbReference type="ChEBI" id="CHEBI:49883"/>
        <label>2</label>
        <note>4Fe-4S-S-AdoMet</note>
    </ligand>
</feature>
<feature type="domain" description="Radical SAM core" evidence="11">
    <location>
        <begin position="82"/>
        <end position="299"/>
    </location>
</feature>
<dbReference type="SMART" id="SM00729">
    <property type="entry name" value="Elp3"/>
    <property type="match status" value="1"/>
</dbReference>
<protein>
    <recommendedName>
        <fullName evidence="9">Lipoyl synthase</fullName>
        <ecNumber evidence="9">2.8.1.8</ecNumber>
    </recommendedName>
    <alternativeName>
        <fullName evidence="9">Lip-syn</fullName>
        <shortName evidence="9">LS</shortName>
    </alternativeName>
    <alternativeName>
        <fullName evidence="9">Lipoate synthase</fullName>
    </alternativeName>
    <alternativeName>
        <fullName evidence="9">Lipoic acid synthase</fullName>
    </alternativeName>
    <alternativeName>
        <fullName evidence="9">Sulfur insertion protein LipA</fullName>
    </alternativeName>
</protein>
<dbReference type="InterPro" id="IPR031691">
    <property type="entry name" value="LIAS_N"/>
</dbReference>
<dbReference type="eggNOG" id="COG0320">
    <property type="taxonomic scope" value="Bacteria"/>
</dbReference>
<evidence type="ECO:0000256" key="8">
    <source>
        <dbReference type="ARBA" id="ARBA00047326"/>
    </source>
</evidence>
<keyword evidence="7 9" id="KW-0411">Iron-sulfur</keyword>
<evidence type="ECO:0000256" key="2">
    <source>
        <dbReference type="ARBA" id="ARBA00022490"/>
    </source>
</evidence>
<dbReference type="Gene3D" id="3.20.20.70">
    <property type="entry name" value="Aldolase class I"/>
    <property type="match status" value="1"/>
</dbReference>
<dbReference type="PROSITE" id="PS51918">
    <property type="entry name" value="RADICAL_SAM"/>
    <property type="match status" value="1"/>
</dbReference>
<dbReference type="InterPro" id="IPR058240">
    <property type="entry name" value="rSAM_sf"/>
</dbReference>
<evidence type="ECO:0000259" key="11">
    <source>
        <dbReference type="PROSITE" id="PS51918"/>
    </source>
</evidence>
<dbReference type="GeneID" id="86992324"/>
<dbReference type="NCBIfam" id="TIGR00510">
    <property type="entry name" value="lipA"/>
    <property type="match status" value="1"/>
</dbReference>
<sequence length="325" mass="36298">MDSKDLTPPSRKSSDTHQRGAEKVSRIPVKVEKSGELLRKPSWIRARAPSGKGTARIKEILRKRKLSSVCEEALCPNLGECFSHGTATFMIMGDICTRRCPFCDVAHGKPLPLDADEPRQLAEAIREMQLNYVVITSVDRDDLRDGGSAHFASCIEQTRQESPQTKIEVLVPDFRGRLEAALDSLSAAPPDVFNHNLETVPRLYKKARPGADYEWSLQLIKAYKKQQPDVLTKSGLMVGLGEELDEVREVMQALRDHDCDMLTIGQYLQPSRDHLAVERFITPEEFDQLAEDAKAMGFTNVASGPMVRSSYHADQQAISHLDKNG</sequence>
<comment type="pathway">
    <text evidence="9">Protein modification; protein lipoylation via endogenous pathway; protein N(6)-(lipoyl)lysine from octanoyl-[acyl-carrier-protein]: step 2/2.</text>
</comment>
<dbReference type="SUPFAM" id="SSF102114">
    <property type="entry name" value="Radical SAM enzymes"/>
    <property type="match status" value="1"/>
</dbReference>
<dbReference type="Pfam" id="PF04055">
    <property type="entry name" value="Radical_SAM"/>
    <property type="match status" value="1"/>
</dbReference>
<dbReference type="SFLD" id="SFLDG01058">
    <property type="entry name" value="lipoyl_synthase_like"/>
    <property type="match status" value="1"/>
</dbReference>
<organism evidence="12 13">
    <name type="scientific">Solemya velum gill symbiont</name>
    <dbReference type="NCBI Taxonomy" id="2340"/>
    <lineage>
        <taxon>Bacteria</taxon>
        <taxon>Pseudomonadati</taxon>
        <taxon>Pseudomonadota</taxon>
        <taxon>Gammaproteobacteria</taxon>
        <taxon>sulfur-oxidizing symbionts</taxon>
    </lineage>
</organism>
<dbReference type="InterPro" id="IPR013785">
    <property type="entry name" value="Aldolase_TIM"/>
</dbReference>
<dbReference type="GO" id="GO:0009249">
    <property type="term" value="P:protein lipoylation"/>
    <property type="evidence" value="ECO:0007669"/>
    <property type="project" value="UniProtKB-UniRule"/>
</dbReference>
<dbReference type="GO" id="GO:0016992">
    <property type="term" value="F:lipoate synthase activity"/>
    <property type="evidence" value="ECO:0007669"/>
    <property type="project" value="UniProtKB-UniRule"/>
</dbReference>
<dbReference type="CDD" id="cd01335">
    <property type="entry name" value="Radical_SAM"/>
    <property type="match status" value="1"/>
</dbReference>
<proteinExistence type="inferred from homology"/>
<dbReference type="STRING" id="2340.JV46_11210"/>
<comment type="similarity">
    <text evidence="9">Belongs to the radical SAM superfamily. Lipoyl synthase family.</text>
</comment>
<dbReference type="EC" id="2.8.1.8" evidence="9"/>
<dbReference type="NCBIfam" id="NF004019">
    <property type="entry name" value="PRK05481.1"/>
    <property type="match status" value="1"/>
</dbReference>
<feature type="region of interest" description="Disordered" evidence="10">
    <location>
        <begin position="1"/>
        <end position="28"/>
    </location>
</feature>
<keyword evidence="1 9" id="KW-0004">4Fe-4S</keyword>
<feature type="binding site" evidence="9">
    <location>
        <position position="81"/>
    </location>
    <ligand>
        <name>[4Fe-4S] cluster</name>
        <dbReference type="ChEBI" id="CHEBI:49883"/>
        <label>1</label>
    </ligand>
</feature>
<dbReference type="AlphaFoldDB" id="A0A0B0HC28"/>
<dbReference type="InterPro" id="IPR003698">
    <property type="entry name" value="Lipoyl_synth"/>
</dbReference>
<evidence type="ECO:0000256" key="5">
    <source>
        <dbReference type="ARBA" id="ARBA00022723"/>
    </source>
</evidence>
<evidence type="ECO:0000256" key="7">
    <source>
        <dbReference type="ARBA" id="ARBA00023014"/>
    </source>
</evidence>
<comment type="cofactor">
    <cofactor evidence="9">
        <name>[4Fe-4S] cluster</name>
        <dbReference type="ChEBI" id="CHEBI:49883"/>
    </cofactor>
    <text evidence="9">Binds 2 [4Fe-4S] clusters per subunit. One cluster is coordinated with 3 cysteines and an exchangeable S-adenosyl-L-methionine.</text>
</comment>
<dbReference type="OrthoDB" id="9787898at2"/>
<dbReference type="Pfam" id="PF16881">
    <property type="entry name" value="LIAS_N"/>
    <property type="match status" value="1"/>
</dbReference>
<dbReference type="PANTHER" id="PTHR10949:SF0">
    <property type="entry name" value="LIPOYL SYNTHASE, MITOCHONDRIAL"/>
    <property type="match status" value="1"/>
</dbReference>
<name>A0A0B0HC28_SOVGS</name>
<keyword evidence="2 9" id="KW-0963">Cytoplasm</keyword>
<evidence type="ECO:0000256" key="6">
    <source>
        <dbReference type="ARBA" id="ARBA00023004"/>
    </source>
</evidence>
<dbReference type="NCBIfam" id="NF009544">
    <property type="entry name" value="PRK12928.1"/>
    <property type="match status" value="1"/>
</dbReference>
<feature type="binding site" evidence="9">
    <location>
        <position position="75"/>
    </location>
    <ligand>
        <name>[4Fe-4S] cluster</name>
        <dbReference type="ChEBI" id="CHEBI:49883"/>
        <label>1</label>
    </ligand>
</feature>
<comment type="caution">
    <text evidence="12">The sequence shown here is derived from an EMBL/GenBank/DDBJ whole genome shotgun (WGS) entry which is preliminary data.</text>
</comment>
<comment type="subcellular location">
    <subcellularLocation>
        <location evidence="9">Cytoplasm</location>
    </subcellularLocation>
</comment>
<dbReference type="FunFam" id="3.20.20.70:FF:000040">
    <property type="entry name" value="Lipoyl synthase"/>
    <property type="match status" value="1"/>
</dbReference>
<dbReference type="InterPro" id="IPR007197">
    <property type="entry name" value="rSAM"/>
</dbReference>
<dbReference type="PANTHER" id="PTHR10949">
    <property type="entry name" value="LIPOYL SYNTHASE"/>
    <property type="match status" value="1"/>
</dbReference>
<accession>A0A0B0HC28</accession>
<dbReference type="InterPro" id="IPR006638">
    <property type="entry name" value="Elp3/MiaA/NifB-like_rSAM"/>
</dbReference>
<comment type="function">
    <text evidence="9">Catalyzes the radical-mediated insertion of two sulfur atoms into the C-6 and C-8 positions of the octanoyl moiety bound to the lipoyl domains of lipoate-dependent enzymes, thereby converting the octanoylated domains into lipoylated derivatives.</text>
</comment>
<feature type="compositionally biased region" description="Basic and acidic residues" evidence="10">
    <location>
        <begin position="12"/>
        <end position="28"/>
    </location>
</feature>
<dbReference type="GO" id="GO:0005737">
    <property type="term" value="C:cytoplasm"/>
    <property type="evidence" value="ECO:0007669"/>
    <property type="project" value="UniProtKB-SubCell"/>
</dbReference>
<keyword evidence="6 9" id="KW-0408">Iron</keyword>
<keyword evidence="3 9" id="KW-0808">Transferase</keyword>
<keyword evidence="4 9" id="KW-0949">S-adenosyl-L-methionine</keyword>
<evidence type="ECO:0000313" key="13">
    <source>
        <dbReference type="Proteomes" id="UP000030856"/>
    </source>
</evidence>
<keyword evidence="13" id="KW-1185">Reference proteome</keyword>
<feature type="binding site" evidence="9">
    <location>
        <position position="96"/>
    </location>
    <ligand>
        <name>[4Fe-4S] cluster</name>
        <dbReference type="ChEBI" id="CHEBI:49883"/>
        <label>2</label>
        <note>4Fe-4S-S-AdoMet</note>
    </ligand>
</feature>
<dbReference type="HAMAP" id="MF_00206">
    <property type="entry name" value="Lipoyl_synth"/>
    <property type="match status" value="1"/>
</dbReference>
<reference evidence="12 13" key="1">
    <citation type="journal article" date="2014" name="BMC Genomics">
        <title>The genome of the intracellular bacterium of the coastal bivalve, Solemya velum: a blueprint for thriving in and out of symbiosis.</title>
        <authorList>
            <person name="Dmytrenko O."/>
            <person name="Russell S.L."/>
            <person name="Loo W.T."/>
            <person name="Fontanez K.M."/>
            <person name="Liao L."/>
            <person name="Roeselers G."/>
            <person name="Sharma R."/>
            <person name="Stewart F.J."/>
            <person name="Newton I.L."/>
            <person name="Woyke T."/>
            <person name="Wu D."/>
            <person name="Lang J.M."/>
            <person name="Eisen J.A."/>
            <person name="Cavanaugh C.M."/>
        </authorList>
    </citation>
    <scope>NUCLEOTIDE SEQUENCE [LARGE SCALE GENOMIC DNA]</scope>
    <source>
        <strain evidence="12 13">WH</strain>
    </source>
</reference>
<feature type="binding site" evidence="9">
    <location>
        <position position="100"/>
    </location>
    <ligand>
        <name>[4Fe-4S] cluster</name>
        <dbReference type="ChEBI" id="CHEBI:49883"/>
        <label>2</label>
        <note>4Fe-4S-S-AdoMet</note>
    </ligand>
</feature>
<dbReference type="PIRSF" id="PIRSF005963">
    <property type="entry name" value="Lipoyl_synth"/>
    <property type="match status" value="1"/>
</dbReference>
<dbReference type="SFLD" id="SFLDF00271">
    <property type="entry name" value="lipoyl_synthase"/>
    <property type="match status" value="1"/>
</dbReference>
<dbReference type="EMBL" id="JRAA01000002">
    <property type="protein sequence ID" value="KHF25414.1"/>
    <property type="molecule type" value="Genomic_DNA"/>
</dbReference>
<dbReference type="PATRIC" id="fig|2340.3.peg.2033"/>
<keyword evidence="5 9" id="KW-0479">Metal-binding</keyword>
<dbReference type="RefSeq" id="WP_043117641.1">
    <property type="nucleotide sequence ID" value="NZ_JRAA01000002.1"/>
</dbReference>
<feature type="binding site" evidence="9">
    <location>
        <position position="70"/>
    </location>
    <ligand>
        <name>[4Fe-4S] cluster</name>
        <dbReference type="ChEBI" id="CHEBI:49883"/>
        <label>1</label>
    </ligand>
</feature>
<evidence type="ECO:0000256" key="1">
    <source>
        <dbReference type="ARBA" id="ARBA00022485"/>
    </source>
</evidence>
<evidence type="ECO:0000256" key="9">
    <source>
        <dbReference type="HAMAP-Rule" id="MF_00206"/>
    </source>
</evidence>
<gene>
    <name evidence="9" type="primary">lipA</name>
    <name evidence="12" type="ORF">JV46_11210</name>
</gene>
<dbReference type="SFLD" id="SFLDS00029">
    <property type="entry name" value="Radical_SAM"/>
    <property type="match status" value="1"/>
</dbReference>
<evidence type="ECO:0000313" key="12">
    <source>
        <dbReference type="EMBL" id="KHF25414.1"/>
    </source>
</evidence>
<evidence type="ECO:0000256" key="4">
    <source>
        <dbReference type="ARBA" id="ARBA00022691"/>
    </source>
</evidence>
<feature type="binding site" evidence="9">
    <location>
        <position position="310"/>
    </location>
    <ligand>
        <name>[4Fe-4S] cluster</name>
        <dbReference type="ChEBI" id="CHEBI:49883"/>
        <label>1</label>
    </ligand>
</feature>
<evidence type="ECO:0000256" key="3">
    <source>
        <dbReference type="ARBA" id="ARBA00022679"/>
    </source>
</evidence>
<evidence type="ECO:0000256" key="10">
    <source>
        <dbReference type="SAM" id="MobiDB-lite"/>
    </source>
</evidence>
<dbReference type="GO" id="GO:0051539">
    <property type="term" value="F:4 iron, 4 sulfur cluster binding"/>
    <property type="evidence" value="ECO:0007669"/>
    <property type="project" value="UniProtKB-UniRule"/>
</dbReference>
<dbReference type="UniPathway" id="UPA00538">
    <property type="reaction ID" value="UER00593"/>
</dbReference>